<dbReference type="Gramene" id="QL07p033254:mrna">
    <property type="protein sequence ID" value="QL07p033254:mrna:CDS:4"/>
    <property type="gene ID" value="QL07p033254"/>
</dbReference>
<evidence type="ECO:0000256" key="1">
    <source>
        <dbReference type="SAM" id="Phobius"/>
    </source>
</evidence>
<reference evidence="2 3" key="1">
    <citation type="journal article" date="2016" name="G3 (Bethesda)">
        <title>First Draft Assembly and Annotation of the Genome of a California Endemic Oak Quercus lobata Nee (Fagaceae).</title>
        <authorList>
            <person name="Sork V.L."/>
            <person name="Fitz-Gibbon S.T."/>
            <person name="Puiu D."/>
            <person name="Crepeau M."/>
            <person name="Gugger P.F."/>
            <person name="Sherman R."/>
            <person name="Stevens K."/>
            <person name="Langley C.H."/>
            <person name="Pellegrini M."/>
            <person name="Salzberg S.L."/>
        </authorList>
    </citation>
    <scope>NUCLEOTIDE SEQUENCE [LARGE SCALE GENOMIC DNA]</scope>
    <source>
        <strain evidence="2 3">cv. SW786</strain>
    </source>
</reference>
<dbReference type="EMBL" id="LRBV02000007">
    <property type="status" value="NOT_ANNOTATED_CDS"/>
    <property type="molecule type" value="Genomic_DNA"/>
</dbReference>
<evidence type="ECO:0000313" key="2">
    <source>
        <dbReference type="EnsemblPlants" id="QL07p033254:mrna:CDS:4"/>
    </source>
</evidence>
<reference evidence="2" key="2">
    <citation type="submission" date="2021-01" db="UniProtKB">
        <authorList>
            <consortium name="EnsemblPlants"/>
        </authorList>
    </citation>
    <scope>IDENTIFICATION</scope>
</reference>
<protein>
    <submittedName>
        <fullName evidence="2">Uncharacterized protein</fullName>
    </submittedName>
</protein>
<keyword evidence="1" id="KW-1133">Transmembrane helix</keyword>
<organism evidence="2 3">
    <name type="scientific">Quercus lobata</name>
    <name type="common">Valley oak</name>
    <dbReference type="NCBI Taxonomy" id="97700"/>
    <lineage>
        <taxon>Eukaryota</taxon>
        <taxon>Viridiplantae</taxon>
        <taxon>Streptophyta</taxon>
        <taxon>Embryophyta</taxon>
        <taxon>Tracheophyta</taxon>
        <taxon>Spermatophyta</taxon>
        <taxon>Magnoliopsida</taxon>
        <taxon>eudicotyledons</taxon>
        <taxon>Gunneridae</taxon>
        <taxon>Pentapetalae</taxon>
        <taxon>rosids</taxon>
        <taxon>fabids</taxon>
        <taxon>Fagales</taxon>
        <taxon>Fagaceae</taxon>
        <taxon>Quercus</taxon>
    </lineage>
</organism>
<keyword evidence="1" id="KW-0472">Membrane</keyword>
<dbReference type="Proteomes" id="UP000594261">
    <property type="component" value="Chromosome 7"/>
</dbReference>
<accession>A0A7N2M690</accession>
<keyword evidence="1" id="KW-0812">Transmembrane</keyword>
<proteinExistence type="predicted"/>
<keyword evidence="3" id="KW-1185">Reference proteome</keyword>
<name>A0A7N2M690_QUELO</name>
<dbReference type="AlphaFoldDB" id="A0A7N2M690"/>
<sequence>MASSSVDVISVLVNVILRKSIYVYKEFAVLMVDFLPVMVSTIRFSRFFFRPTTVVSARYSPMSSMVARHDR</sequence>
<dbReference type="EnsemblPlants" id="QL07p033254:mrna">
    <property type="protein sequence ID" value="QL07p033254:mrna:CDS:4"/>
    <property type="gene ID" value="QL07p033254"/>
</dbReference>
<evidence type="ECO:0000313" key="3">
    <source>
        <dbReference type="Proteomes" id="UP000594261"/>
    </source>
</evidence>
<feature type="transmembrane region" description="Helical" evidence="1">
    <location>
        <begin position="27"/>
        <end position="49"/>
    </location>
</feature>
<dbReference type="InParanoid" id="A0A7N2M690"/>
<dbReference type="OMA" id="WTAMAVI"/>